<sequence>MNLLTHLRIGRRLGLAFAICIAFSVVLAVYARSTLGRINADLDLMVNDRMVKVEKLGQFKNNVNTISMAARDIVLAADEAAIKREVEQIAELRRRNLDIIKSLDAIITIDKARVMLKEIGQAREAYAAATDRVIALRRAGDGEKARDLLVGEARQARERMTGALDTLIGFQKELMQTAAKTADDLVHFAGIVVLVLAGAAIALGAVLALLITRSVVTPIAQALHAAETVAGGDLRLQLATDRRDEAGQLLAALQRMNDALVGIVGTVRGNADGVATASGQIAQGNADLSQRTEQQASNLQQTAASMEELGATVRQNDDTARQAAQLAASAARVAESGGQVMGQMVDTMEQITTSSKKIGDIIGTIDGIAFQTNILALNAAVEAARAGEQGRGFAVVAGEVRALAQRSAEAAREIKSLIGASVERVEAGNTLVGEAGQTMGDVVNQVRRVADLINEISAASGEQSKGIAQIGEAVNQLDQVTQQNAALVEESAAAAESLRHQAQALAETVAVFKLENAHQPKPAVAAKPIRPSTPPPAPARKTVRAAAPAASAPRATAAADEDWASF</sequence>
<keyword evidence="10" id="KW-1185">Reference proteome</keyword>
<gene>
    <name evidence="9" type="ORF">EXJ73_09550</name>
</gene>
<evidence type="ECO:0000256" key="2">
    <source>
        <dbReference type="ARBA" id="ARBA00022481"/>
    </source>
</evidence>
<keyword evidence="4" id="KW-0807">Transducer</keyword>
<comment type="similarity">
    <text evidence="3">Belongs to the methyl-accepting chemotaxis (MCP) protein family.</text>
</comment>
<evidence type="ECO:0000256" key="3">
    <source>
        <dbReference type="ARBA" id="ARBA00029447"/>
    </source>
</evidence>
<dbReference type="InterPro" id="IPR004090">
    <property type="entry name" value="Chemotax_Me-accpt_rcpt"/>
</dbReference>
<reference evidence="9" key="1">
    <citation type="submission" date="2019-02" db="EMBL/GenBank/DDBJ databases">
        <title>Draft genome of the type strain Pelomonas aquatica CCUG 52575T.</title>
        <authorList>
            <person name="Gomila M."/>
            <person name="Lalucat J."/>
        </authorList>
    </citation>
    <scope>NUCLEOTIDE SEQUENCE</scope>
    <source>
        <strain evidence="9">CCUG 52575</strain>
    </source>
</reference>
<dbReference type="Gene3D" id="1.10.287.950">
    <property type="entry name" value="Methyl-accepting chemotaxis protein"/>
    <property type="match status" value="1"/>
</dbReference>
<dbReference type="InterPro" id="IPR024478">
    <property type="entry name" value="HlyB_4HB_MCP"/>
</dbReference>
<dbReference type="Pfam" id="PF00015">
    <property type="entry name" value="MCPsignal"/>
    <property type="match status" value="1"/>
</dbReference>
<organism evidence="9 10">
    <name type="scientific">Pelomonas aquatica</name>
    <dbReference type="NCBI Taxonomy" id="431058"/>
    <lineage>
        <taxon>Bacteria</taxon>
        <taxon>Pseudomonadati</taxon>
        <taxon>Pseudomonadota</taxon>
        <taxon>Betaproteobacteria</taxon>
        <taxon>Burkholderiales</taxon>
        <taxon>Sphaerotilaceae</taxon>
        <taxon>Roseateles</taxon>
    </lineage>
</organism>
<dbReference type="FunFam" id="1.10.287.950:FF:000001">
    <property type="entry name" value="Methyl-accepting chemotaxis sensory transducer"/>
    <property type="match status" value="1"/>
</dbReference>
<dbReference type="SUPFAM" id="SSF58104">
    <property type="entry name" value="Methyl-accepting chemotaxis protein (MCP) signaling domain"/>
    <property type="match status" value="1"/>
</dbReference>
<comment type="caution">
    <text evidence="9">The sequence shown here is derived from an EMBL/GenBank/DDBJ whole genome shotgun (WGS) entry which is preliminary data.</text>
</comment>
<dbReference type="Pfam" id="PF12729">
    <property type="entry name" value="4HB_MCP_1"/>
    <property type="match status" value="1"/>
</dbReference>
<name>A0A9X4LEZ9_9BURK</name>
<evidence type="ECO:0000256" key="5">
    <source>
        <dbReference type="SAM" id="MobiDB-lite"/>
    </source>
</evidence>
<dbReference type="CDD" id="cd11386">
    <property type="entry name" value="MCP_signal"/>
    <property type="match status" value="1"/>
</dbReference>
<dbReference type="PANTHER" id="PTHR43531">
    <property type="entry name" value="PROTEIN ICFG"/>
    <property type="match status" value="1"/>
</dbReference>
<dbReference type="CDD" id="cd06225">
    <property type="entry name" value="HAMP"/>
    <property type="match status" value="1"/>
</dbReference>
<evidence type="ECO:0000259" key="7">
    <source>
        <dbReference type="PROSITE" id="PS50111"/>
    </source>
</evidence>
<dbReference type="GO" id="GO:0007165">
    <property type="term" value="P:signal transduction"/>
    <property type="evidence" value="ECO:0007669"/>
    <property type="project" value="UniProtKB-KW"/>
</dbReference>
<dbReference type="AlphaFoldDB" id="A0A9X4LEZ9"/>
<dbReference type="RefSeq" id="WP_268151843.1">
    <property type="nucleotide sequence ID" value="NZ_JAPPUW010000013.1"/>
</dbReference>
<feature type="transmembrane region" description="Helical" evidence="6">
    <location>
        <begin position="185"/>
        <end position="211"/>
    </location>
</feature>
<dbReference type="PROSITE" id="PS50111">
    <property type="entry name" value="CHEMOTAXIS_TRANSDUC_2"/>
    <property type="match status" value="1"/>
</dbReference>
<dbReference type="InterPro" id="IPR004089">
    <property type="entry name" value="MCPsignal_dom"/>
</dbReference>
<dbReference type="SMART" id="SM00283">
    <property type="entry name" value="MA"/>
    <property type="match status" value="1"/>
</dbReference>
<dbReference type="Proteomes" id="UP001152766">
    <property type="component" value="Unassembled WGS sequence"/>
</dbReference>
<keyword evidence="6" id="KW-1133">Transmembrane helix</keyword>
<dbReference type="PRINTS" id="PR00260">
    <property type="entry name" value="CHEMTRNSDUCR"/>
</dbReference>
<evidence type="ECO:0000256" key="4">
    <source>
        <dbReference type="PROSITE-ProRule" id="PRU00284"/>
    </source>
</evidence>
<feature type="domain" description="HAMP" evidence="8">
    <location>
        <begin position="213"/>
        <end position="265"/>
    </location>
</feature>
<dbReference type="GO" id="GO:0006935">
    <property type="term" value="P:chemotaxis"/>
    <property type="evidence" value="ECO:0007669"/>
    <property type="project" value="InterPro"/>
</dbReference>
<dbReference type="PANTHER" id="PTHR43531:SF14">
    <property type="entry name" value="METHYL-ACCEPTING CHEMOTAXIS PROTEIN I-RELATED"/>
    <property type="match status" value="1"/>
</dbReference>
<proteinExistence type="inferred from homology"/>
<evidence type="ECO:0000313" key="9">
    <source>
        <dbReference type="EMBL" id="MDG0862711.1"/>
    </source>
</evidence>
<feature type="region of interest" description="Disordered" evidence="5">
    <location>
        <begin position="520"/>
        <end position="566"/>
    </location>
</feature>
<dbReference type="GO" id="GO:0005886">
    <property type="term" value="C:plasma membrane"/>
    <property type="evidence" value="ECO:0007669"/>
    <property type="project" value="TreeGrafter"/>
</dbReference>
<comment type="subcellular location">
    <subcellularLocation>
        <location evidence="1">Membrane</location>
    </subcellularLocation>
</comment>
<accession>A0A9X4LEZ9</accession>
<feature type="transmembrane region" description="Helical" evidence="6">
    <location>
        <begin position="12"/>
        <end position="31"/>
    </location>
</feature>
<evidence type="ECO:0000256" key="6">
    <source>
        <dbReference type="SAM" id="Phobius"/>
    </source>
</evidence>
<feature type="domain" description="Methyl-accepting transducer" evidence="7">
    <location>
        <begin position="270"/>
        <end position="499"/>
    </location>
</feature>
<evidence type="ECO:0000256" key="1">
    <source>
        <dbReference type="ARBA" id="ARBA00004370"/>
    </source>
</evidence>
<dbReference type="CDD" id="cd19411">
    <property type="entry name" value="MCP2201-like_sensor"/>
    <property type="match status" value="1"/>
</dbReference>
<evidence type="ECO:0000313" key="10">
    <source>
        <dbReference type="Proteomes" id="UP001152766"/>
    </source>
</evidence>
<protein>
    <submittedName>
        <fullName evidence="9">HAMP domain-containing protein</fullName>
    </submittedName>
</protein>
<keyword evidence="2" id="KW-0488">Methylation</keyword>
<dbReference type="GO" id="GO:0004888">
    <property type="term" value="F:transmembrane signaling receptor activity"/>
    <property type="evidence" value="ECO:0007669"/>
    <property type="project" value="InterPro"/>
</dbReference>
<dbReference type="EMBL" id="SGUG01000011">
    <property type="protein sequence ID" value="MDG0862711.1"/>
    <property type="molecule type" value="Genomic_DNA"/>
</dbReference>
<dbReference type="InterPro" id="IPR003660">
    <property type="entry name" value="HAMP_dom"/>
</dbReference>
<dbReference type="InterPro" id="IPR047347">
    <property type="entry name" value="YvaQ-like_sensor"/>
</dbReference>
<keyword evidence="6" id="KW-0812">Transmembrane</keyword>
<keyword evidence="6" id="KW-0472">Membrane</keyword>
<dbReference type="SMART" id="SM00304">
    <property type="entry name" value="HAMP"/>
    <property type="match status" value="1"/>
</dbReference>
<evidence type="ECO:0000259" key="8">
    <source>
        <dbReference type="PROSITE" id="PS50885"/>
    </source>
</evidence>
<dbReference type="Pfam" id="PF00672">
    <property type="entry name" value="HAMP"/>
    <property type="match status" value="1"/>
</dbReference>
<feature type="compositionally biased region" description="Low complexity" evidence="5">
    <location>
        <begin position="544"/>
        <end position="558"/>
    </location>
</feature>
<dbReference type="PROSITE" id="PS50885">
    <property type="entry name" value="HAMP"/>
    <property type="match status" value="1"/>
</dbReference>
<dbReference type="InterPro" id="IPR051310">
    <property type="entry name" value="MCP_chemotaxis"/>
</dbReference>